<evidence type="ECO:0000259" key="1">
    <source>
        <dbReference type="Pfam" id="PF12728"/>
    </source>
</evidence>
<dbReference type="Proteomes" id="UP000291933">
    <property type="component" value="Unassembled WGS sequence"/>
</dbReference>
<dbReference type="Pfam" id="PF12728">
    <property type="entry name" value="HTH_17"/>
    <property type="match status" value="1"/>
</dbReference>
<reference evidence="2 3" key="1">
    <citation type="submission" date="2019-01" db="EMBL/GenBank/DDBJ databases">
        <title>Lactibacter flavus gen. nov., sp. nov., a novel bacterium of the family Propionibacteriaceae isolated from raw milk and dairy products.</title>
        <authorList>
            <person name="Huptas C."/>
            <person name="Wenning M."/>
            <person name="Breitenwieser F."/>
            <person name="Doll E."/>
            <person name="Von Neubeck M."/>
            <person name="Busse H.-J."/>
            <person name="Scherer S."/>
        </authorList>
    </citation>
    <scope>NUCLEOTIDE SEQUENCE [LARGE SCALE GENOMIC DNA]</scope>
    <source>
        <strain evidence="2 3">DSM 22130</strain>
    </source>
</reference>
<dbReference type="NCBIfam" id="TIGR01764">
    <property type="entry name" value="excise"/>
    <property type="match status" value="1"/>
</dbReference>
<dbReference type="InterPro" id="IPR010093">
    <property type="entry name" value="SinI_DNA-bd"/>
</dbReference>
<dbReference type="AlphaFoldDB" id="A0A4Q9KLL0"/>
<organism evidence="2 3">
    <name type="scientific">Propioniciclava tarda</name>
    <dbReference type="NCBI Taxonomy" id="433330"/>
    <lineage>
        <taxon>Bacteria</taxon>
        <taxon>Bacillati</taxon>
        <taxon>Actinomycetota</taxon>
        <taxon>Actinomycetes</taxon>
        <taxon>Propionibacteriales</taxon>
        <taxon>Propionibacteriaceae</taxon>
        <taxon>Propioniciclava</taxon>
    </lineage>
</organism>
<keyword evidence="3" id="KW-1185">Reference proteome</keyword>
<dbReference type="InterPro" id="IPR041657">
    <property type="entry name" value="HTH_17"/>
</dbReference>
<protein>
    <submittedName>
        <fullName evidence="2">DNA-binding protein</fullName>
    </submittedName>
</protein>
<evidence type="ECO:0000313" key="2">
    <source>
        <dbReference type="EMBL" id="TBT95115.1"/>
    </source>
</evidence>
<evidence type="ECO:0000313" key="3">
    <source>
        <dbReference type="Proteomes" id="UP000291933"/>
    </source>
</evidence>
<dbReference type="EMBL" id="SDMR01000007">
    <property type="protein sequence ID" value="TBT95115.1"/>
    <property type="molecule type" value="Genomic_DNA"/>
</dbReference>
<keyword evidence="2" id="KW-0238">DNA-binding</keyword>
<sequence>MTAAPWLSARSHQGERFGRLARTVGRMTSAITRDTSSQLRDAVDEALRTVPGLTDNARAAFARLVDVLESSDDAVVFPAEATISTSEAAALLGISRMSVVRLIDRGALHADISAVHRRIPVTELARYQTETRKRRRSALADLASDITDSTPADQVIATR</sequence>
<comment type="caution">
    <text evidence="2">The sequence shown here is derived from an EMBL/GenBank/DDBJ whole genome shotgun (WGS) entry which is preliminary data.</text>
</comment>
<name>A0A4Q9KLL0_PROTD</name>
<accession>A0A4Q9KLL0</accession>
<proteinExistence type="predicted"/>
<dbReference type="GO" id="GO:0003677">
    <property type="term" value="F:DNA binding"/>
    <property type="evidence" value="ECO:0007669"/>
    <property type="project" value="UniProtKB-KW"/>
</dbReference>
<feature type="domain" description="Helix-turn-helix" evidence="1">
    <location>
        <begin position="84"/>
        <end position="130"/>
    </location>
</feature>
<dbReference type="OrthoDB" id="26212at2"/>
<gene>
    <name evidence="2" type="ORF">ET996_07605</name>
</gene>